<dbReference type="RefSeq" id="WP_354549891.1">
    <property type="nucleotide sequence ID" value="NZ_JBEPSM010000001.1"/>
</dbReference>
<keyword evidence="8 10" id="KW-0472">Membrane</keyword>
<evidence type="ECO:0000313" key="12">
    <source>
        <dbReference type="Proteomes" id="UP001549321"/>
    </source>
</evidence>
<feature type="transmembrane region" description="Helical" evidence="10">
    <location>
        <begin position="205"/>
        <end position="228"/>
    </location>
</feature>
<feature type="transmembrane region" description="Helical" evidence="10">
    <location>
        <begin position="107"/>
        <end position="124"/>
    </location>
</feature>
<feature type="transmembrane region" description="Helical" evidence="10">
    <location>
        <begin position="136"/>
        <end position="160"/>
    </location>
</feature>
<dbReference type="InterPro" id="IPR050222">
    <property type="entry name" value="MATE_MdtK"/>
</dbReference>
<protein>
    <recommendedName>
        <fullName evidence="9">Multidrug-efflux transporter</fullName>
    </recommendedName>
</protein>
<feature type="transmembrane region" description="Helical" evidence="10">
    <location>
        <begin position="31"/>
        <end position="54"/>
    </location>
</feature>
<comment type="caution">
    <text evidence="11">The sequence shown here is derived from an EMBL/GenBank/DDBJ whole genome shotgun (WGS) entry which is preliminary data.</text>
</comment>
<keyword evidence="6 10" id="KW-1133">Transmembrane helix</keyword>
<dbReference type="InterPro" id="IPR002528">
    <property type="entry name" value="MATE_fam"/>
</dbReference>
<evidence type="ECO:0000256" key="9">
    <source>
        <dbReference type="ARBA" id="ARBA00031636"/>
    </source>
</evidence>
<keyword evidence="2" id="KW-0813">Transport</keyword>
<evidence type="ECO:0000256" key="5">
    <source>
        <dbReference type="ARBA" id="ARBA00022692"/>
    </source>
</evidence>
<comment type="subcellular location">
    <subcellularLocation>
        <location evidence="1">Cell inner membrane</location>
        <topology evidence="1">Multi-pass membrane protein</topology>
    </subcellularLocation>
</comment>
<feature type="transmembrane region" description="Helical" evidence="10">
    <location>
        <begin position="330"/>
        <end position="349"/>
    </location>
</feature>
<dbReference type="CDD" id="cd13131">
    <property type="entry name" value="MATE_NorM_like"/>
    <property type="match status" value="1"/>
</dbReference>
<feature type="transmembrane region" description="Helical" evidence="10">
    <location>
        <begin position="369"/>
        <end position="386"/>
    </location>
</feature>
<dbReference type="Proteomes" id="UP001549321">
    <property type="component" value="Unassembled WGS sequence"/>
</dbReference>
<evidence type="ECO:0000256" key="7">
    <source>
        <dbReference type="ARBA" id="ARBA00023065"/>
    </source>
</evidence>
<proteinExistence type="predicted"/>
<evidence type="ECO:0000256" key="3">
    <source>
        <dbReference type="ARBA" id="ARBA00022449"/>
    </source>
</evidence>
<dbReference type="NCBIfam" id="TIGR00797">
    <property type="entry name" value="matE"/>
    <property type="match status" value="1"/>
</dbReference>
<keyword evidence="12" id="KW-1185">Reference proteome</keyword>
<evidence type="ECO:0000256" key="2">
    <source>
        <dbReference type="ARBA" id="ARBA00022448"/>
    </source>
</evidence>
<dbReference type="PANTHER" id="PTHR43298">
    <property type="entry name" value="MULTIDRUG RESISTANCE PROTEIN NORM-RELATED"/>
    <property type="match status" value="1"/>
</dbReference>
<accession>A0ABV2QYG1</accession>
<sequence length="478" mass="51870">MTARAWTPVGADRGYPWLTEIRATILLSLPLILTNLAQTVITATDVVILGWVGANHLAASALATNLYFALLIFGIGLVSAVSPMVARERGRNRHAVREVRRTVRQGLWASVAITVPFWIVLWNTERLLLWLGQDPALAHLAALYMRGMQWAILPFLWYLVLRSFIAALERPFWSLVVGMAGVVFNALIVWALVFGHFGLPALGMFGAGIGSTLSATLMFLGMALVCVRDRQFRRYRVFGRFWRADWPRFLALWRLGLPMAIAVGLEVTIFNAAVFLMGLIGASSVAAHAIAIQIASLCFMVPLGFSQAATVRVGIAYGSGDTAAIRRAGWTPFVLGVGFMACTAVMMFLVPETLIGIFLDRTDPSNAEVIALAVSFLGIAALFQVFDGAQAIAGGMLRGLHDARVPMIYAGLGFWGVGLSLSVLLGFWVRLEGIGIWIGLATGLAVVSALLIVRWLRREQLGLMRGGTEPIVAPISVH</sequence>
<dbReference type="PANTHER" id="PTHR43298:SF2">
    <property type="entry name" value="FMN_FAD EXPORTER YEEO-RELATED"/>
    <property type="match status" value="1"/>
</dbReference>
<reference evidence="11 12" key="1">
    <citation type="submission" date="2024-06" db="EMBL/GenBank/DDBJ databases">
        <title>Sorghum-associated microbial communities from plants grown in Nebraska, USA.</title>
        <authorList>
            <person name="Schachtman D."/>
        </authorList>
    </citation>
    <scope>NUCLEOTIDE SEQUENCE [LARGE SCALE GENOMIC DNA]</scope>
    <source>
        <strain evidence="11 12">3207</strain>
    </source>
</reference>
<evidence type="ECO:0000313" key="11">
    <source>
        <dbReference type="EMBL" id="MET4633553.1"/>
    </source>
</evidence>
<organism evidence="11 12">
    <name type="scientific">Kaistia defluvii</name>
    <dbReference type="NCBI Taxonomy" id="410841"/>
    <lineage>
        <taxon>Bacteria</taxon>
        <taxon>Pseudomonadati</taxon>
        <taxon>Pseudomonadota</taxon>
        <taxon>Alphaproteobacteria</taxon>
        <taxon>Hyphomicrobiales</taxon>
        <taxon>Kaistiaceae</taxon>
        <taxon>Kaistia</taxon>
    </lineage>
</organism>
<evidence type="ECO:0000256" key="10">
    <source>
        <dbReference type="SAM" id="Phobius"/>
    </source>
</evidence>
<feature type="transmembrane region" description="Helical" evidence="10">
    <location>
        <begin position="434"/>
        <end position="456"/>
    </location>
</feature>
<keyword evidence="7" id="KW-0406">Ion transport</keyword>
<feature type="transmembrane region" description="Helical" evidence="10">
    <location>
        <begin position="66"/>
        <end position="86"/>
    </location>
</feature>
<dbReference type="EMBL" id="JBEPSM010000001">
    <property type="protein sequence ID" value="MET4633553.1"/>
    <property type="molecule type" value="Genomic_DNA"/>
</dbReference>
<evidence type="ECO:0000256" key="6">
    <source>
        <dbReference type="ARBA" id="ARBA00022989"/>
    </source>
</evidence>
<feature type="transmembrane region" description="Helical" evidence="10">
    <location>
        <begin position="249"/>
        <end position="280"/>
    </location>
</feature>
<feature type="transmembrane region" description="Helical" evidence="10">
    <location>
        <begin position="407"/>
        <end position="428"/>
    </location>
</feature>
<gene>
    <name evidence="11" type="ORF">ABIE08_001466</name>
</gene>
<dbReference type="Pfam" id="PF01554">
    <property type="entry name" value="MatE"/>
    <property type="match status" value="2"/>
</dbReference>
<keyword evidence="5 10" id="KW-0812">Transmembrane</keyword>
<keyword evidence="3" id="KW-0050">Antiport</keyword>
<feature type="transmembrane region" description="Helical" evidence="10">
    <location>
        <begin position="286"/>
        <end position="309"/>
    </location>
</feature>
<name>A0ABV2QYG1_9HYPH</name>
<evidence type="ECO:0000256" key="1">
    <source>
        <dbReference type="ARBA" id="ARBA00004429"/>
    </source>
</evidence>
<keyword evidence="4" id="KW-1003">Cell membrane</keyword>
<feature type="transmembrane region" description="Helical" evidence="10">
    <location>
        <begin position="172"/>
        <end position="193"/>
    </location>
</feature>
<evidence type="ECO:0000256" key="8">
    <source>
        <dbReference type="ARBA" id="ARBA00023136"/>
    </source>
</evidence>
<evidence type="ECO:0000256" key="4">
    <source>
        <dbReference type="ARBA" id="ARBA00022475"/>
    </source>
</evidence>
<dbReference type="InterPro" id="IPR048279">
    <property type="entry name" value="MdtK-like"/>
</dbReference>
<dbReference type="PIRSF" id="PIRSF006603">
    <property type="entry name" value="DinF"/>
    <property type="match status" value="1"/>
</dbReference>